<dbReference type="GO" id="GO:0003677">
    <property type="term" value="F:DNA binding"/>
    <property type="evidence" value="ECO:0007669"/>
    <property type="project" value="InterPro"/>
</dbReference>
<dbReference type="SMART" id="SM00530">
    <property type="entry name" value="HTH_XRE"/>
    <property type="match status" value="1"/>
</dbReference>
<dbReference type="PANTHER" id="PTHR34504">
    <property type="entry name" value="ANTITOXIN HICB"/>
    <property type="match status" value="1"/>
</dbReference>
<dbReference type="InterPro" id="IPR035069">
    <property type="entry name" value="TTHA1013/TTHA0281-like"/>
</dbReference>
<proteinExistence type="predicted"/>
<dbReference type="Proteomes" id="UP000422232">
    <property type="component" value="Plasmid unnamed2"/>
</dbReference>
<evidence type="ECO:0000313" key="1">
    <source>
        <dbReference type="EMBL" id="QGO07758.1"/>
    </source>
</evidence>
<gene>
    <name evidence="1" type="primary">hicB</name>
    <name evidence="1" type="ORF">Psal009_03717</name>
</gene>
<dbReference type="Pfam" id="PF01381">
    <property type="entry name" value="HTH_3"/>
    <property type="match status" value="1"/>
</dbReference>
<dbReference type="SUPFAM" id="SSF47413">
    <property type="entry name" value="lambda repressor-like DNA-binding domains"/>
    <property type="match status" value="1"/>
</dbReference>
<reference evidence="1 2" key="1">
    <citation type="submission" date="2019-04" db="EMBL/GenBank/DDBJ databases">
        <title>Complete genome sequencing of Piscirickettsia salmonis strain Psal-009.</title>
        <authorList>
            <person name="Schober I."/>
            <person name="Bunk B."/>
            <person name="Sproer C."/>
            <person name="Carril G.P."/>
            <person name="Riedel T."/>
            <person name="Flores-Herrera P.A."/>
            <person name="Nourdin-Galindo G."/>
            <person name="Marshall S.H."/>
            <person name="Overmann J."/>
        </authorList>
    </citation>
    <scope>NUCLEOTIDE SEQUENCE [LARGE SCALE GENOMIC DNA]</scope>
    <source>
        <strain evidence="1 2">Psal-009</strain>
        <plasmid evidence="1 2">unnamed2</plasmid>
    </source>
</reference>
<dbReference type="AlphaFoldDB" id="A0A9Q5VH30"/>
<accession>A0A9Q5VH30</accession>
<dbReference type="InterPro" id="IPR001387">
    <property type="entry name" value="Cro/C1-type_HTH"/>
</dbReference>
<keyword evidence="2" id="KW-1185">Reference proteome</keyword>
<dbReference type="CDD" id="cd00093">
    <property type="entry name" value="HTH_XRE"/>
    <property type="match status" value="1"/>
</dbReference>
<geneLocation type="plasmid" evidence="1 2">
    <name>unnamed2</name>
</geneLocation>
<dbReference type="Gene3D" id="1.10.260.40">
    <property type="entry name" value="lambda repressor-like DNA-binding domains"/>
    <property type="match status" value="1"/>
</dbReference>
<evidence type="ECO:0000313" key="2">
    <source>
        <dbReference type="Proteomes" id="UP000422232"/>
    </source>
</evidence>
<dbReference type="Pfam" id="PF15919">
    <property type="entry name" value="HicB_lk_antitox"/>
    <property type="match status" value="1"/>
</dbReference>
<organism evidence="1 2">
    <name type="scientific">Piscirickettsia salmonis</name>
    <dbReference type="NCBI Taxonomy" id="1238"/>
    <lineage>
        <taxon>Bacteria</taxon>
        <taxon>Pseudomonadati</taxon>
        <taxon>Pseudomonadota</taxon>
        <taxon>Gammaproteobacteria</taxon>
        <taxon>Thiotrichales</taxon>
        <taxon>Piscirickettsiaceae</taxon>
        <taxon>Piscirickettsia</taxon>
    </lineage>
</organism>
<keyword evidence="1" id="KW-0614">Plasmid</keyword>
<dbReference type="EMBL" id="CP038910">
    <property type="protein sequence ID" value="QGO07758.1"/>
    <property type="molecule type" value="Genomic_DNA"/>
</dbReference>
<dbReference type="PANTHER" id="PTHR34504:SF4">
    <property type="entry name" value="ANTITOXIN HICB"/>
    <property type="match status" value="1"/>
</dbReference>
<dbReference type="InterPro" id="IPR051404">
    <property type="entry name" value="TA_system_antitoxin"/>
</dbReference>
<dbReference type="InterPro" id="IPR010982">
    <property type="entry name" value="Lambda_DNA-bd_dom_sf"/>
</dbReference>
<sequence length="154" mass="17612">MELKLSYPAKFEEDNEVGGYVVSFRDLPNIFTDGETIEEAMYNARDVLNLLLTEMIADKHTITEPSDIRKSEILIPVSPQVAAPILLHKLRELREYSLAQVARRLNVPYQNYQQIEKGENLTLKRFERAAEAMGARVEIILRFDDEDSIDLASA</sequence>
<name>A0A9Q5VH30_PISSA</name>
<dbReference type="SUPFAM" id="SSF143100">
    <property type="entry name" value="TTHA1013/TTHA0281-like"/>
    <property type="match status" value="1"/>
</dbReference>
<protein>
    <submittedName>
        <fullName evidence="1">Antitoxin HicB</fullName>
    </submittedName>
</protein>
<dbReference type="PROSITE" id="PS50943">
    <property type="entry name" value="HTH_CROC1"/>
    <property type="match status" value="1"/>
</dbReference>
<dbReference type="Gene3D" id="3.30.160.250">
    <property type="match status" value="1"/>
</dbReference>
<dbReference type="RefSeq" id="WP_016212274.1">
    <property type="nucleotide sequence ID" value="NZ_CP012414.1"/>
</dbReference>
<dbReference type="InterPro" id="IPR031807">
    <property type="entry name" value="HicB-like"/>
</dbReference>